<dbReference type="InterPro" id="IPR013598">
    <property type="entry name" value="Exportin-1/Importin-b-like"/>
</dbReference>
<dbReference type="OrthoDB" id="10261013at2759"/>
<dbReference type="GO" id="GO:0005049">
    <property type="term" value="F:nuclear export signal receptor activity"/>
    <property type="evidence" value="ECO:0007669"/>
    <property type="project" value="InterPro"/>
</dbReference>
<comment type="similarity">
    <text evidence="3">Belongs to the exportin family.</text>
</comment>
<evidence type="ECO:0000313" key="11">
    <source>
        <dbReference type="Proteomes" id="UP000708208"/>
    </source>
</evidence>
<keyword evidence="11" id="KW-1185">Reference proteome</keyword>
<dbReference type="PANTHER" id="PTHR21452:SF4">
    <property type="entry name" value="EXPORTIN-6"/>
    <property type="match status" value="1"/>
</dbReference>
<proteinExistence type="inferred from homology"/>
<dbReference type="GO" id="GO:0005737">
    <property type="term" value="C:cytoplasm"/>
    <property type="evidence" value="ECO:0007669"/>
    <property type="project" value="UniProtKB-SubCell"/>
</dbReference>
<accession>A0A8J2L4Q5</accession>
<comment type="subcellular location">
    <subcellularLocation>
        <location evidence="2">Cytoplasm</location>
    </subcellularLocation>
    <subcellularLocation>
        <location evidence="1">Nucleus</location>
    </subcellularLocation>
</comment>
<keyword evidence="4" id="KW-0813">Transport</keyword>
<keyword evidence="7" id="KW-0539">Nucleus</keyword>
<dbReference type="EMBL" id="CAJVCH010539186">
    <property type="protein sequence ID" value="CAG7826253.1"/>
    <property type="molecule type" value="Genomic_DNA"/>
</dbReference>
<dbReference type="AlphaFoldDB" id="A0A8J2L4Q5"/>
<sequence>MSGREALAVLKSLSDAPFTSEKKGTFGEIYVTSDLPHVSSIIAVRSPVKMSTMDDSRRILEACVSEFFAPTTSNDRKRQIEVMLDSFSKQVGAWKQALYFLSTSSNQYVVMFCLGVIENSIKYRWLTSMSHPEQNELKATLHSFLINDTALSTSKIPNFVRNKIIKVITDVGKFAWPYSYPDFFDNVYHMLENNETVIVGLVFLKTISEEWSVIKEEVNTDRKNELKILLVDQVKTIFQSLHRILLSALKQRSAENSSQTYGAGVENDENRHPGACQFNEVIDLALETAAHYCSWIPLDGIIPNLSHAKQKCAPLSIDFIQVLCQLSILNLTDRTHSANQVSSLALGVLNELLYRRFIPKDFDDQLNFMVRFSVELLNQLLSNGKNIPGLCKQYSEKVVQFSCLVARSHFHRLDEATAKAFMANLLPFTFKQEDVSIYYDCLEIWSSLLDHLNAQIPILSLSPSREGFLNQIKHPVMGLANEIIYSNRKFSSCEEDCYNQDDDEESLVPGIGRNIDVLVKIGELFPTESLQSVINTWADSYRFYLGLQVRLNESKTILQVENTNELEHFNFVVHLIGRVANIFYGDVFRNELTVGKSIFHQLVALVFFSRHYIFVKSPQQISQSILELMSALKSWTYWLSRYHIEVILADATVAEQQSFLEILNHICDNVFYVLENRESVDKDIVSVHANFFSTLTTAVRTEYLFQLPSVQALIENIYNLRGSLDAETYRLLHKSVSAILLLPWHNVQDQRWQDRSQMYTSYMKKLSLDLVMETRGAANLILGLNILNDQLYMLSSEGGISKKMCWEVMKEFVPYLQDLSLGYLRLPNICQELLTFFIRIMEVLQQQAGASFFEQAIRNFLNYFSAENIIDDLLKEHENATYVVERFLEMLQYMIKDPSASFKKFLPDALSICYDHIYPIISTRSSPDLKVSFFSLIRDVVIYRWSFFFPGFVLRPNAHANSKISSGSQHQHSHDSHRSQNGPAFNNEKEITIVRINQILQSIGQSFLQSDLEVFRF</sequence>
<name>A0A8J2L4Q5_9HEXA</name>
<evidence type="ECO:0000256" key="8">
    <source>
        <dbReference type="SAM" id="MobiDB-lite"/>
    </source>
</evidence>
<feature type="region of interest" description="Disordered" evidence="8">
    <location>
        <begin position="963"/>
        <end position="984"/>
    </location>
</feature>
<reference evidence="10" key="1">
    <citation type="submission" date="2021-06" db="EMBL/GenBank/DDBJ databases">
        <authorList>
            <person name="Hodson N. C."/>
            <person name="Mongue J. A."/>
            <person name="Jaron S. K."/>
        </authorList>
    </citation>
    <scope>NUCLEOTIDE SEQUENCE</scope>
</reference>
<evidence type="ECO:0000256" key="7">
    <source>
        <dbReference type="ARBA" id="ARBA00023242"/>
    </source>
</evidence>
<organism evidence="10 11">
    <name type="scientific">Allacma fusca</name>
    <dbReference type="NCBI Taxonomy" id="39272"/>
    <lineage>
        <taxon>Eukaryota</taxon>
        <taxon>Metazoa</taxon>
        <taxon>Ecdysozoa</taxon>
        <taxon>Arthropoda</taxon>
        <taxon>Hexapoda</taxon>
        <taxon>Collembola</taxon>
        <taxon>Symphypleona</taxon>
        <taxon>Sminthuridae</taxon>
        <taxon>Allacma</taxon>
    </lineage>
</organism>
<comment type="caution">
    <text evidence="10">The sequence shown here is derived from an EMBL/GenBank/DDBJ whole genome shotgun (WGS) entry which is preliminary data.</text>
</comment>
<dbReference type="InterPro" id="IPR040016">
    <property type="entry name" value="XPO6"/>
</dbReference>
<keyword evidence="6" id="KW-0653">Protein transport</keyword>
<evidence type="ECO:0000256" key="2">
    <source>
        <dbReference type="ARBA" id="ARBA00004496"/>
    </source>
</evidence>
<dbReference type="GO" id="GO:0006611">
    <property type="term" value="P:protein export from nucleus"/>
    <property type="evidence" value="ECO:0007669"/>
    <property type="project" value="InterPro"/>
</dbReference>
<dbReference type="GO" id="GO:0005634">
    <property type="term" value="C:nucleus"/>
    <property type="evidence" value="ECO:0007669"/>
    <property type="project" value="UniProtKB-SubCell"/>
</dbReference>
<keyword evidence="5" id="KW-0963">Cytoplasm</keyword>
<dbReference type="Proteomes" id="UP000708208">
    <property type="component" value="Unassembled WGS sequence"/>
</dbReference>
<evidence type="ECO:0000256" key="3">
    <source>
        <dbReference type="ARBA" id="ARBA00009466"/>
    </source>
</evidence>
<protein>
    <recommendedName>
        <fullName evidence="9">Exportin-1/Importin-beta-like domain-containing protein</fullName>
    </recommendedName>
</protein>
<evidence type="ECO:0000256" key="6">
    <source>
        <dbReference type="ARBA" id="ARBA00022927"/>
    </source>
</evidence>
<evidence type="ECO:0000256" key="1">
    <source>
        <dbReference type="ARBA" id="ARBA00004123"/>
    </source>
</evidence>
<evidence type="ECO:0000313" key="10">
    <source>
        <dbReference type="EMBL" id="CAG7826253.1"/>
    </source>
</evidence>
<feature type="domain" description="Exportin-1/Importin-beta-like" evidence="9">
    <location>
        <begin position="157"/>
        <end position="302"/>
    </location>
</feature>
<evidence type="ECO:0000256" key="4">
    <source>
        <dbReference type="ARBA" id="ARBA00022448"/>
    </source>
</evidence>
<dbReference type="Pfam" id="PF08389">
    <property type="entry name" value="Xpo1"/>
    <property type="match status" value="1"/>
</dbReference>
<dbReference type="PANTHER" id="PTHR21452">
    <property type="entry name" value="EXPORTIN-6"/>
    <property type="match status" value="1"/>
</dbReference>
<gene>
    <name evidence="10" type="ORF">AFUS01_LOCUS36317</name>
</gene>
<evidence type="ECO:0000256" key="5">
    <source>
        <dbReference type="ARBA" id="ARBA00022490"/>
    </source>
</evidence>
<evidence type="ECO:0000259" key="9">
    <source>
        <dbReference type="Pfam" id="PF08389"/>
    </source>
</evidence>